<dbReference type="RefSeq" id="WP_264138293.1">
    <property type="nucleotide sequence ID" value="NZ_JAOYOD010000001.1"/>
</dbReference>
<reference evidence="2 3" key="1">
    <citation type="submission" date="2022-10" db="EMBL/GenBank/DDBJ databases">
        <title>Comparative genomics and taxonomic characterization of three novel marine species of genus Reichenbachiella exhibiting antioxidant and polysaccharide degradation activities.</title>
        <authorList>
            <person name="Muhammad N."/>
            <person name="Lee Y.-J."/>
            <person name="Ko J."/>
            <person name="Kim S.-G."/>
        </authorList>
    </citation>
    <scope>NUCLEOTIDE SEQUENCE [LARGE SCALE GENOMIC DNA]</scope>
    <source>
        <strain evidence="2 3">ABR2-5</strain>
    </source>
</reference>
<gene>
    <name evidence="2" type="ORF">N7U62_12390</name>
</gene>
<protein>
    <recommendedName>
        <fullName evidence="4">Chaperone of endosialidase</fullName>
    </recommendedName>
</protein>
<accession>A0ABT3CUU8</accession>
<evidence type="ECO:0000313" key="2">
    <source>
        <dbReference type="EMBL" id="MCV9387470.1"/>
    </source>
</evidence>
<dbReference type="Proteomes" id="UP001300692">
    <property type="component" value="Unassembled WGS sequence"/>
</dbReference>
<feature type="signal peptide" evidence="1">
    <location>
        <begin position="1"/>
        <end position="19"/>
    </location>
</feature>
<feature type="chain" id="PRO_5046074940" description="Chaperone of endosialidase" evidence="1">
    <location>
        <begin position="20"/>
        <end position="398"/>
    </location>
</feature>
<organism evidence="2 3">
    <name type="scientific">Reichenbachiella ulvae</name>
    <dbReference type="NCBI Taxonomy" id="2980104"/>
    <lineage>
        <taxon>Bacteria</taxon>
        <taxon>Pseudomonadati</taxon>
        <taxon>Bacteroidota</taxon>
        <taxon>Cytophagia</taxon>
        <taxon>Cytophagales</taxon>
        <taxon>Reichenbachiellaceae</taxon>
        <taxon>Reichenbachiella</taxon>
    </lineage>
</organism>
<comment type="caution">
    <text evidence="2">The sequence shown here is derived from an EMBL/GenBank/DDBJ whole genome shotgun (WGS) entry which is preliminary data.</text>
</comment>
<evidence type="ECO:0000313" key="3">
    <source>
        <dbReference type="Proteomes" id="UP001300692"/>
    </source>
</evidence>
<dbReference type="EMBL" id="JAOYOD010000001">
    <property type="protein sequence ID" value="MCV9387470.1"/>
    <property type="molecule type" value="Genomic_DNA"/>
</dbReference>
<evidence type="ECO:0000256" key="1">
    <source>
        <dbReference type="SAM" id="SignalP"/>
    </source>
</evidence>
<name>A0ABT3CUU8_9BACT</name>
<keyword evidence="3" id="KW-1185">Reference proteome</keyword>
<proteinExistence type="predicted"/>
<evidence type="ECO:0008006" key="4">
    <source>
        <dbReference type="Google" id="ProtNLM"/>
    </source>
</evidence>
<sequence length="398" mass="43635">MKFYTIPLLCLLIGINCYGQTSLPDTDPTSIPAGVTVQGGPGNSGGWTYNYGMKLTAWGSGARNFELMNTEKTASSTLAFRTYNPSSNLWNPWKEIVMKDQYGHFRFNVNPYSLASSELSGEIIISSSNQPGQWNYGGAISFTKIEGGYNNKRASIAAIQTGTDPDNVGLAFFTHTNTAADPLVQQVVINGSGNMGIGTKSPSSKLEIKNHGEGASLLKLSSERPWQFMQTGSGANTNLTLRSEVNSKSFRIESPTGLLNSMFFVSDENSSNKVLMVPYGGRVAIGTNAPDELLTVNGTIHSSEVRVDLDVPAPDYVFADDYQLTTLGETAVYIEENHHLPEIPSATEMEANGVELGEMNMLLLKKIEELTLHLIEKEKNEQEMLRRIENLEQKINER</sequence>
<keyword evidence="1" id="KW-0732">Signal</keyword>